<name>B6K3N6_SCHJY</name>
<dbReference type="SMART" id="SM01027">
    <property type="entry name" value="Beta-Casp"/>
    <property type="match status" value="1"/>
</dbReference>
<organism evidence="7 9">
    <name type="scientific">Schizosaccharomyces japonicus (strain yFS275 / FY16936)</name>
    <name type="common">Fission yeast</name>
    <dbReference type="NCBI Taxonomy" id="402676"/>
    <lineage>
        <taxon>Eukaryota</taxon>
        <taxon>Fungi</taxon>
        <taxon>Dikarya</taxon>
        <taxon>Ascomycota</taxon>
        <taxon>Taphrinomycotina</taxon>
        <taxon>Schizosaccharomycetes</taxon>
        <taxon>Schizosaccharomycetales</taxon>
        <taxon>Schizosaccharomycetaceae</taxon>
        <taxon>Schizosaccharomyces</taxon>
    </lineage>
</organism>
<dbReference type="JaponicusDB" id="SJAG_03226">
    <property type="gene designation" value="cft2"/>
</dbReference>
<proteinExistence type="inferred from homology"/>
<keyword evidence="9" id="KW-1185">Reference proteome</keyword>
<evidence type="ECO:0000256" key="5">
    <source>
        <dbReference type="SAM" id="MobiDB-lite"/>
    </source>
</evidence>
<keyword evidence="4" id="KW-0694">RNA-binding</keyword>
<reference evidence="7 9" key="1">
    <citation type="journal article" date="2011" name="Science">
        <title>Comparative functional genomics of the fission yeasts.</title>
        <authorList>
            <person name="Rhind N."/>
            <person name="Chen Z."/>
            <person name="Yassour M."/>
            <person name="Thompson D.A."/>
            <person name="Haas B.J."/>
            <person name="Habib N."/>
            <person name="Wapinski I."/>
            <person name="Roy S."/>
            <person name="Lin M.F."/>
            <person name="Heiman D.I."/>
            <person name="Young S.K."/>
            <person name="Furuya K."/>
            <person name="Guo Y."/>
            <person name="Pidoux A."/>
            <person name="Chen H.M."/>
            <person name="Robbertse B."/>
            <person name="Goldberg J.M."/>
            <person name="Aoki K."/>
            <person name="Bayne E.H."/>
            <person name="Berlin A.M."/>
            <person name="Desjardins C.A."/>
            <person name="Dobbs E."/>
            <person name="Dukaj L."/>
            <person name="Fan L."/>
            <person name="FitzGerald M.G."/>
            <person name="French C."/>
            <person name="Gujja S."/>
            <person name="Hansen K."/>
            <person name="Keifenheim D."/>
            <person name="Levin J.Z."/>
            <person name="Mosher R.A."/>
            <person name="Mueller C.A."/>
            <person name="Pfiffner J."/>
            <person name="Priest M."/>
            <person name="Russ C."/>
            <person name="Smialowska A."/>
            <person name="Swoboda P."/>
            <person name="Sykes S.M."/>
            <person name="Vaughn M."/>
            <person name="Vengrova S."/>
            <person name="Yoder R."/>
            <person name="Zeng Q."/>
            <person name="Allshire R."/>
            <person name="Baulcombe D."/>
            <person name="Birren B.W."/>
            <person name="Brown W."/>
            <person name="Ekwall K."/>
            <person name="Kellis M."/>
            <person name="Leatherwood J."/>
            <person name="Levin H."/>
            <person name="Margalit H."/>
            <person name="Martienssen R."/>
            <person name="Nieduszynski C.A."/>
            <person name="Spatafora J.W."/>
            <person name="Friedman N."/>
            <person name="Dalgaard J.Z."/>
            <person name="Baumann P."/>
            <person name="Niki H."/>
            <person name="Regev A."/>
            <person name="Nusbaum C."/>
        </authorList>
    </citation>
    <scope>NUCLEOTIDE SEQUENCE [LARGE SCALE GENOMIC DNA]</scope>
    <source>
        <strain evidence="9">yFS275 / FY16936</strain>
    </source>
</reference>
<dbReference type="InterPro" id="IPR011108">
    <property type="entry name" value="RMMBL"/>
</dbReference>
<protein>
    <recommendedName>
        <fullName evidence="4">Cleavage and polyadenylation specificity factor subunit 2</fullName>
    </recommendedName>
    <alternativeName>
        <fullName evidence="4">Cleavage and polyadenylation specificity factor 100 kDa subunit</fullName>
    </alternativeName>
</protein>
<dbReference type="PANTHER" id="PTHR45922:SF1">
    <property type="entry name" value="CLEAVAGE AND POLYADENYLATION SPECIFICITY FACTOR SUBUNIT 2"/>
    <property type="match status" value="1"/>
</dbReference>
<dbReference type="Gene3D" id="3.60.15.10">
    <property type="entry name" value="Ribonuclease Z/Hydroxyacylglutathione hydrolase-like"/>
    <property type="match status" value="1"/>
</dbReference>
<comment type="subcellular location">
    <subcellularLocation>
        <location evidence="1 4">Nucleus</location>
    </subcellularLocation>
</comment>
<evidence type="ECO:0000256" key="1">
    <source>
        <dbReference type="ARBA" id="ARBA00004123"/>
    </source>
</evidence>
<dbReference type="GO" id="GO:0006397">
    <property type="term" value="P:mRNA processing"/>
    <property type="evidence" value="ECO:0007669"/>
    <property type="project" value="UniProtKB-KW"/>
</dbReference>
<dbReference type="GO" id="GO:0003723">
    <property type="term" value="F:RNA binding"/>
    <property type="evidence" value="ECO:0000318"/>
    <property type="project" value="GO_Central"/>
</dbReference>
<dbReference type="Pfam" id="PF10996">
    <property type="entry name" value="Beta-Casp"/>
    <property type="match status" value="1"/>
</dbReference>
<dbReference type="GO" id="GO:0005847">
    <property type="term" value="C:mRNA cleavage and polyadenylation specificity factor complex"/>
    <property type="evidence" value="ECO:0000318"/>
    <property type="project" value="GO_Central"/>
</dbReference>
<dbReference type="SUPFAM" id="SSF56281">
    <property type="entry name" value="Metallo-hydrolase/oxidoreductase"/>
    <property type="match status" value="1"/>
</dbReference>
<feature type="domain" description="Beta-Casp" evidence="6">
    <location>
        <begin position="235"/>
        <end position="362"/>
    </location>
</feature>
<dbReference type="RefSeq" id="XP_002174386.1">
    <property type="nucleotide sequence ID" value="XM_002174350.2"/>
</dbReference>
<evidence type="ECO:0000313" key="7">
    <source>
        <dbReference type="EMBL" id="EEB08093.1"/>
    </source>
</evidence>
<dbReference type="OMA" id="QSRHNME"/>
<keyword evidence="2 4" id="KW-0507">mRNA processing</keyword>
<dbReference type="STRING" id="402676.B6K3N6"/>
<comment type="similarity">
    <text evidence="4">Belongs to the metallo-beta-lactamase superfamily. RNA-metabolizing metallo-beta-lactamase-like family. CPSF2/YSH1 subfamily.</text>
</comment>
<dbReference type="EMBL" id="KE651167">
    <property type="protein sequence ID" value="EEB08093.1"/>
    <property type="molecule type" value="Genomic_DNA"/>
</dbReference>
<dbReference type="eggNOG" id="KOG1135">
    <property type="taxonomic scope" value="Eukaryota"/>
</dbReference>
<dbReference type="AlphaFoldDB" id="B6K3N6"/>
<dbReference type="CDD" id="cd16293">
    <property type="entry name" value="CPSF2-like_MBL-fold"/>
    <property type="match status" value="1"/>
</dbReference>
<gene>
    <name evidence="8" type="primary">cft2</name>
    <name evidence="7" type="ORF">SJAG_03226</name>
</gene>
<evidence type="ECO:0000313" key="9">
    <source>
        <dbReference type="Proteomes" id="UP000001744"/>
    </source>
</evidence>
<dbReference type="InterPro" id="IPR001279">
    <property type="entry name" value="Metallo-B-lactamas"/>
</dbReference>
<accession>B6K3N6</accession>
<feature type="compositionally biased region" description="Acidic residues" evidence="5">
    <location>
        <begin position="430"/>
        <end position="444"/>
    </location>
</feature>
<dbReference type="Proteomes" id="UP000001744">
    <property type="component" value="Unassembled WGS sequence"/>
</dbReference>
<dbReference type="InterPro" id="IPR025069">
    <property type="entry name" value="Cpsf2_C"/>
</dbReference>
<feature type="region of interest" description="Disordered" evidence="5">
    <location>
        <begin position="425"/>
        <end position="451"/>
    </location>
</feature>
<keyword evidence="3 4" id="KW-0539">Nucleus</keyword>
<dbReference type="Pfam" id="PF07521">
    <property type="entry name" value="RMMBL"/>
    <property type="match status" value="1"/>
</dbReference>
<dbReference type="OrthoDB" id="64353at2759"/>
<evidence type="ECO:0000256" key="4">
    <source>
        <dbReference type="RuleBase" id="RU365006"/>
    </source>
</evidence>
<dbReference type="InterPro" id="IPR027075">
    <property type="entry name" value="CPSF2"/>
</dbReference>
<dbReference type="InterPro" id="IPR036866">
    <property type="entry name" value="RibonucZ/Hydroxyglut_hydro"/>
</dbReference>
<dbReference type="InterPro" id="IPR022712">
    <property type="entry name" value="Beta_Casp"/>
</dbReference>
<dbReference type="Pfam" id="PF13299">
    <property type="entry name" value="CPSF100_C"/>
    <property type="match status" value="1"/>
</dbReference>
<sequence>MLFYWCIQSKSSCGTSLLELDGVHILIDPGSDNSLTHPSIDVVPDLILLSHSDLAHLGGLVYACRHYNWKTAFIYATLPVINMGRMTMYDAIKSNLVTDITIADVDLVFDSITTLRYSQPASLMGKCNGINITAFNAGHTLGGTLWSITKESESLVYAVDWNHSKDKHLNGTALYSNGQILEILTRPNTLVTDANNALISIPARKKRDEALIEAVMSTLLKGGSVLLPMDAASRVIELCYFLDTHWASSQPPLSFPIYFLSYSSAKTIGYAKSMIEWMGDNIVRDFGMNESLLEFRHIQTITHPSQLSQISPGPKVIIATSLTLESGFSQNVLLDIMPDNSNNLILLTQKSRYSENSLAKQFYRYWERASRKSPENFSSVGMYFEQSIQVKHSEPLQGEELREFQEKEQSKRTRDAEDIALELRNRTILDEDESEESSSDEDELTQVPELSNTNLGSAAFMSGKTFDLNLRDPNIASLQSKFKMFPYVEKRRRFDDYGEILRQEDFAMEERTAGIVEGEENEDYAPAHESTGKRKWAEVNNGQISENQLNEDMPDVPSKIVTTTRYLKISCQVAFIDMEGLHDGRSLKTIIPQVNPRRLVLIHATDEERADMKKTCAALTAFTKDVYCPDYKEVVNVSIDVNSFNMKLSDELVKSLIWKKLGNYEVAHLMAKIRMPENVDEEAEESKEPVDPKDNLPILDSLKTQQDFALAPRAAPIFVGNVRLAALRKTLMDQGISVELKGEGVLLCGGIVAIRKLDNGRIVIEGGISNRFFEIRKTIYDTLAMV</sequence>
<dbReference type="HOGENOM" id="CLU_002227_3_0_1"/>
<evidence type="ECO:0000256" key="2">
    <source>
        <dbReference type="ARBA" id="ARBA00022664"/>
    </source>
</evidence>
<evidence type="ECO:0000313" key="8">
    <source>
        <dbReference type="JaponicusDB" id="SJAG_03226"/>
    </source>
</evidence>
<dbReference type="Gene3D" id="3.40.50.10890">
    <property type="match status" value="1"/>
</dbReference>
<dbReference type="GeneID" id="7049134"/>
<dbReference type="Pfam" id="PF16661">
    <property type="entry name" value="Lactamase_B_6"/>
    <property type="match status" value="1"/>
</dbReference>
<dbReference type="VEuPathDB" id="FungiDB:SJAG_03226"/>
<dbReference type="InterPro" id="IPR035639">
    <property type="entry name" value="CPSF2_MBL"/>
</dbReference>
<evidence type="ECO:0000256" key="3">
    <source>
        <dbReference type="ARBA" id="ARBA00023242"/>
    </source>
</evidence>
<dbReference type="PANTHER" id="PTHR45922">
    <property type="entry name" value="CLEAVAGE AND POLYADENYLATION SPECIFICITY FACTOR SUBUNIT 2"/>
    <property type="match status" value="1"/>
</dbReference>
<evidence type="ECO:0000259" key="6">
    <source>
        <dbReference type="SMART" id="SM01027"/>
    </source>
</evidence>